<evidence type="ECO:0000256" key="1">
    <source>
        <dbReference type="ARBA" id="ARBA00004141"/>
    </source>
</evidence>
<comment type="caution">
    <text evidence="8">The sequence shown here is derived from an EMBL/GenBank/DDBJ whole genome shotgun (WGS) entry which is preliminary data.</text>
</comment>
<feature type="transmembrane region" description="Helical" evidence="6">
    <location>
        <begin position="68"/>
        <end position="84"/>
    </location>
</feature>
<evidence type="ECO:0000256" key="3">
    <source>
        <dbReference type="ARBA" id="ARBA00022692"/>
    </source>
</evidence>
<evidence type="ECO:0000256" key="6">
    <source>
        <dbReference type="SAM" id="Phobius"/>
    </source>
</evidence>
<dbReference type="PANTHER" id="PTHR23511:SF36">
    <property type="entry name" value="EG:BACR7A4.13 PROTEIN-RELATED"/>
    <property type="match status" value="1"/>
</dbReference>
<feature type="transmembrane region" description="Helical" evidence="6">
    <location>
        <begin position="405"/>
        <end position="422"/>
    </location>
</feature>
<feature type="domain" description="Major facilitator superfamily (MFS) profile" evidence="7">
    <location>
        <begin position="27"/>
        <end position="516"/>
    </location>
</feature>
<proteinExistence type="predicted"/>
<dbReference type="GO" id="GO:0016020">
    <property type="term" value="C:membrane"/>
    <property type="evidence" value="ECO:0007669"/>
    <property type="project" value="UniProtKB-SubCell"/>
</dbReference>
<dbReference type="InterPro" id="IPR036259">
    <property type="entry name" value="MFS_trans_sf"/>
</dbReference>
<comment type="subcellular location">
    <subcellularLocation>
        <location evidence="1">Membrane</location>
        <topology evidence="1">Multi-pass membrane protein</topology>
    </subcellularLocation>
</comment>
<feature type="non-terminal residue" evidence="8">
    <location>
        <position position="520"/>
    </location>
</feature>
<dbReference type="Gene3D" id="1.20.1250.20">
    <property type="entry name" value="MFS general substrate transporter like domains"/>
    <property type="match status" value="1"/>
</dbReference>
<dbReference type="InterPro" id="IPR011701">
    <property type="entry name" value="MFS"/>
</dbReference>
<organism evidence="8 9">
    <name type="scientific">Diploptera punctata</name>
    <name type="common">Pacific beetle cockroach</name>
    <dbReference type="NCBI Taxonomy" id="6984"/>
    <lineage>
        <taxon>Eukaryota</taxon>
        <taxon>Metazoa</taxon>
        <taxon>Ecdysozoa</taxon>
        <taxon>Arthropoda</taxon>
        <taxon>Hexapoda</taxon>
        <taxon>Insecta</taxon>
        <taxon>Pterygota</taxon>
        <taxon>Neoptera</taxon>
        <taxon>Polyneoptera</taxon>
        <taxon>Dictyoptera</taxon>
        <taxon>Blattodea</taxon>
        <taxon>Blaberoidea</taxon>
        <taxon>Blaberidae</taxon>
        <taxon>Diplopterinae</taxon>
        <taxon>Diploptera</taxon>
    </lineage>
</organism>
<evidence type="ECO:0000259" key="7">
    <source>
        <dbReference type="PROSITE" id="PS50850"/>
    </source>
</evidence>
<name>A0AAD8EM81_DIPPU</name>
<keyword evidence="4 6" id="KW-1133">Transmembrane helix</keyword>
<evidence type="ECO:0000256" key="4">
    <source>
        <dbReference type="ARBA" id="ARBA00022989"/>
    </source>
</evidence>
<dbReference type="AlphaFoldDB" id="A0AAD8EM81"/>
<dbReference type="PROSITE" id="PS50850">
    <property type="entry name" value="MFS"/>
    <property type="match status" value="1"/>
</dbReference>
<feature type="transmembrane region" description="Helical" evidence="6">
    <location>
        <begin position="96"/>
        <end position="116"/>
    </location>
</feature>
<dbReference type="EMBL" id="JASPKZ010002699">
    <property type="protein sequence ID" value="KAJ9595019.1"/>
    <property type="molecule type" value="Genomic_DNA"/>
</dbReference>
<feature type="transmembrane region" description="Helical" evidence="6">
    <location>
        <begin position="428"/>
        <end position="452"/>
    </location>
</feature>
<evidence type="ECO:0000256" key="2">
    <source>
        <dbReference type="ARBA" id="ARBA00022448"/>
    </source>
</evidence>
<feature type="transmembrane region" description="Helical" evidence="6">
    <location>
        <begin position="294"/>
        <end position="312"/>
    </location>
</feature>
<feature type="transmembrane region" description="Helical" evidence="6">
    <location>
        <begin position="151"/>
        <end position="173"/>
    </location>
</feature>
<feature type="transmembrane region" description="Helical" evidence="6">
    <location>
        <begin position="492"/>
        <end position="511"/>
    </location>
</feature>
<gene>
    <name evidence="8" type="ORF">L9F63_013685</name>
</gene>
<keyword evidence="3 6" id="KW-0812">Transmembrane</keyword>
<evidence type="ECO:0000256" key="5">
    <source>
        <dbReference type="ARBA" id="ARBA00023136"/>
    </source>
</evidence>
<reference evidence="8" key="2">
    <citation type="submission" date="2023-05" db="EMBL/GenBank/DDBJ databases">
        <authorList>
            <person name="Fouks B."/>
        </authorList>
    </citation>
    <scope>NUCLEOTIDE SEQUENCE</scope>
    <source>
        <strain evidence="8">Stay&amp;Tobe</strain>
        <tissue evidence="8">Testes</tissue>
    </source>
</reference>
<sequence length="520" mass="57423">NKKNDQENVDFETAISLTGFGKYNYLMLLVAVPAAWSTLFDTTTMSYILPSAECDLSLSNLNKGVLNAMVYAGMISSAFLWGFLSDTLGRRKLLVAGYLVLAIIMILSSLSQVFWVLALFKFFGGFVSSGPFAVLLTYLAEFNSSQHRARIMMIVGIYTSLGIITVPGLAWLLIPQSWSWTLFGDYKFNSWRLFLLVSAVPGLLGGCTIWFFEESPKFLMSSGRTQEALNVFRKVYRINTGNPAEMYPVVSLAKDNRAEKETATPEESQSKNRDPMIFLKEGYKQIRPFFHKPYVSKALLVFTIQFGGLWSLNTIRLWLPQLFAIVEEYFTLNESTSGNATLCDMLSMRTGKQVVNETALSLDQVCVPVQVGDTMYLYSIIVGAITALFNLSASSVINCLGKKKILIIGYLGGCCCVVAMYWCNSMEILLVLSSLYIGSGSMSANALLSVVVDLFPTTLRTTAVSMTMMIGRIGALTGNLTFPVFLEVSCSLPFFLMGAIMCLCSLLTCILPRTTGKALE</sequence>
<dbReference type="SUPFAM" id="SSF103473">
    <property type="entry name" value="MFS general substrate transporter"/>
    <property type="match status" value="1"/>
</dbReference>
<dbReference type="GO" id="GO:0022857">
    <property type="term" value="F:transmembrane transporter activity"/>
    <property type="evidence" value="ECO:0007669"/>
    <property type="project" value="InterPro"/>
</dbReference>
<protein>
    <recommendedName>
        <fullName evidence="7">Major facilitator superfamily (MFS) profile domain-containing protein</fullName>
    </recommendedName>
</protein>
<feature type="transmembrane region" description="Helical" evidence="6">
    <location>
        <begin position="375"/>
        <end position="393"/>
    </location>
</feature>
<feature type="transmembrane region" description="Helical" evidence="6">
    <location>
        <begin position="193"/>
        <end position="212"/>
    </location>
</feature>
<dbReference type="Proteomes" id="UP001233999">
    <property type="component" value="Unassembled WGS sequence"/>
</dbReference>
<evidence type="ECO:0000313" key="9">
    <source>
        <dbReference type="Proteomes" id="UP001233999"/>
    </source>
</evidence>
<feature type="transmembrane region" description="Helical" evidence="6">
    <location>
        <begin position="464"/>
        <end position="486"/>
    </location>
</feature>
<evidence type="ECO:0000313" key="8">
    <source>
        <dbReference type="EMBL" id="KAJ9595019.1"/>
    </source>
</evidence>
<keyword evidence="9" id="KW-1185">Reference proteome</keyword>
<dbReference type="FunFam" id="1.20.1250.20:FF:000232">
    <property type="entry name" value="Organic cation/carnitine transporter 7"/>
    <property type="match status" value="1"/>
</dbReference>
<dbReference type="InterPro" id="IPR020846">
    <property type="entry name" value="MFS_dom"/>
</dbReference>
<dbReference type="PANTHER" id="PTHR23511">
    <property type="entry name" value="SYNAPTIC VESICLE GLYCOPROTEIN 2"/>
    <property type="match status" value="1"/>
</dbReference>
<dbReference type="Pfam" id="PF07690">
    <property type="entry name" value="MFS_1"/>
    <property type="match status" value="2"/>
</dbReference>
<reference evidence="8" key="1">
    <citation type="journal article" date="2023" name="IScience">
        <title>Live-bearing cockroach genome reveals convergent evolutionary mechanisms linked to viviparity in insects and beyond.</title>
        <authorList>
            <person name="Fouks B."/>
            <person name="Harrison M.C."/>
            <person name="Mikhailova A.A."/>
            <person name="Marchal E."/>
            <person name="English S."/>
            <person name="Carruthers M."/>
            <person name="Jennings E.C."/>
            <person name="Chiamaka E.L."/>
            <person name="Frigard R.A."/>
            <person name="Pippel M."/>
            <person name="Attardo G.M."/>
            <person name="Benoit J.B."/>
            <person name="Bornberg-Bauer E."/>
            <person name="Tobe S.S."/>
        </authorList>
    </citation>
    <scope>NUCLEOTIDE SEQUENCE</scope>
    <source>
        <strain evidence="8">Stay&amp;Tobe</strain>
    </source>
</reference>
<keyword evidence="5 6" id="KW-0472">Membrane</keyword>
<accession>A0AAD8EM81</accession>
<keyword evidence="2" id="KW-0813">Transport</keyword>
<feature type="transmembrane region" description="Helical" evidence="6">
    <location>
        <begin position="122"/>
        <end position="139"/>
    </location>
</feature>